<gene>
    <name evidence="1" type="ORF">E2C01_098725</name>
</gene>
<accession>A0A5B7K8F2</accession>
<protein>
    <submittedName>
        <fullName evidence="1">Uncharacterized protein</fullName>
    </submittedName>
</protein>
<name>A0A5B7K8F2_PORTR</name>
<reference evidence="1 2" key="1">
    <citation type="submission" date="2019-05" db="EMBL/GenBank/DDBJ databases">
        <title>Another draft genome of Portunus trituberculatus and its Hox gene families provides insights of decapod evolution.</title>
        <authorList>
            <person name="Jeong J.-H."/>
            <person name="Song I."/>
            <person name="Kim S."/>
            <person name="Choi T."/>
            <person name="Kim D."/>
            <person name="Ryu S."/>
            <person name="Kim W."/>
        </authorList>
    </citation>
    <scope>NUCLEOTIDE SEQUENCE [LARGE SCALE GENOMIC DNA]</scope>
    <source>
        <tissue evidence="1">Muscle</tissue>
    </source>
</reference>
<evidence type="ECO:0000313" key="2">
    <source>
        <dbReference type="Proteomes" id="UP000324222"/>
    </source>
</evidence>
<evidence type="ECO:0000313" key="1">
    <source>
        <dbReference type="EMBL" id="MPD03106.1"/>
    </source>
</evidence>
<sequence length="60" mass="6647">MSEIPVRQVSWVHELMAVVVKVVLMKGGPGVQVRRLAMHQMTPSGSTRAMLYCARLPILS</sequence>
<dbReference type="Proteomes" id="UP000324222">
    <property type="component" value="Unassembled WGS sequence"/>
</dbReference>
<keyword evidence="2" id="KW-1185">Reference proteome</keyword>
<proteinExistence type="predicted"/>
<organism evidence="1 2">
    <name type="scientific">Portunus trituberculatus</name>
    <name type="common">Swimming crab</name>
    <name type="synonym">Neptunus trituberculatus</name>
    <dbReference type="NCBI Taxonomy" id="210409"/>
    <lineage>
        <taxon>Eukaryota</taxon>
        <taxon>Metazoa</taxon>
        <taxon>Ecdysozoa</taxon>
        <taxon>Arthropoda</taxon>
        <taxon>Crustacea</taxon>
        <taxon>Multicrustacea</taxon>
        <taxon>Malacostraca</taxon>
        <taxon>Eumalacostraca</taxon>
        <taxon>Eucarida</taxon>
        <taxon>Decapoda</taxon>
        <taxon>Pleocyemata</taxon>
        <taxon>Brachyura</taxon>
        <taxon>Eubrachyura</taxon>
        <taxon>Portunoidea</taxon>
        <taxon>Portunidae</taxon>
        <taxon>Portuninae</taxon>
        <taxon>Portunus</taxon>
    </lineage>
</organism>
<comment type="caution">
    <text evidence="1">The sequence shown here is derived from an EMBL/GenBank/DDBJ whole genome shotgun (WGS) entry which is preliminary data.</text>
</comment>
<dbReference type="AlphaFoldDB" id="A0A5B7K8F2"/>
<dbReference type="EMBL" id="VSRR010134641">
    <property type="protein sequence ID" value="MPD03106.1"/>
    <property type="molecule type" value="Genomic_DNA"/>
</dbReference>